<dbReference type="Pfam" id="PF02639">
    <property type="entry name" value="DUF188"/>
    <property type="match status" value="1"/>
</dbReference>
<dbReference type="PATRIC" id="fig|1249627.3.peg.112"/>
<protein>
    <recommendedName>
        <fullName evidence="2">UPF0178 protein D779_0829</fullName>
    </recommendedName>
</protein>
<dbReference type="STRING" id="1249627.D779_0829"/>
<dbReference type="PANTHER" id="PTHR35146">
    <property type="entry name" value="UPF0178 PROTEIN YAII"/>
    <property type="match status" value="1"/>
</dbReference>
<comment type="caution">
    <text evidence="3">The sequence shown here is derived from an EMBL/GenBank/DDBJ whole genome shotgun (WGS) entry which is preliminary data.</text>
</comment>
<reference evidence="3 4" key="1">
    <citation type="submission" date="2012-11" db="EMBL/GenBank/DDBJ databases">
        <title>Genome assembly of Thiorhodococcus sp. AK35.</title>
        <authorList>
            <person name="Nupur N."/>
            <person name="Khatri I."/>
            <person name="Subramanian S."/>
            <person name="Pinnaka A."/>
        </authorList>
    </citation>
    <scope>NUCLEOTIDE SEQUENCE [LARGE SCALE GENOMIC DNA]</scope>
    <source>
        <strain evidence="3 4">AK35</strain>
    </source>
</reference>
<comment type="similarity">
    <text evidence="1 2">Belongs to the UPF0178 family.</text>
</comment>
<evidence type="ECO:0000313" key="3">
    <source>
        <dbReference type="EMBL" id="EXJ17077.1"/>
    </source>
</evidence>
<proteinExistence type="inferred from homology"/>
<evidence type="ECO:0000256" key="1">
    <source>
        <dbReference type="ARBA" id="ARBA00008522"/>
    </source>
</evidence>
<dbReference type="InterPro" id="IPR003791">
    <property type="entry name" value="UPF0178"/>
</dbReference>
<dbReference type="PANTHER" id="PTHR35146:SF1">
    <property type="entry name" value="UPF0178 PROTEIN YAII"/>
    <property type="match status" value="1"/>
</dbReference>
<dbReference type="NCBIfam" id="NF001095">
    <property type="entry name" value="PRK00124.1"/>
    <property type="match status" value="1"/>
</dbReference>
<dbReference type="CDD" id="cd18720">
    <property type="entry name" value="PIN_YqxD-like"/>
    <property type="match status" value="1"/>
</dbReference>
<evidence type="ECO:0000256" key="2">
    <source>
        <dbReference type="HAMAP-Rule" id="MF_00489"/>
    </source>
</evidence>
<dbReference type="Proteomes" id="UP000019460">
    <property type="component" value="Unassembled WGS sequence"/>
</dbReference>
<sequence length="151" mass="16526">MRIWVDADACPKAIKEILFRAAERVGVRLTLVANQPMSVPPSRLIDSIRVGAGFDVADNEIVRRLEPGDLVVTADIPLAAEVIAKDGLALNPRGQMYTKENIRERLNMRDFMETLRSTGVQTGGPAALDARDRQAFANALDTLLSRAARAE</sequence>
<dbReference type="OrthoDB" id="9798918at2"/>
<dbReference type="AlphaFoldDB" id="W9VLU5"/>
<dbReference type="RefSeq" id="WP_043747868.1">
    <property type="nucleotide sequence ID" value="NZ_AONC01000002.1"/>
</dbReference>
<accession>W9VLU5</accession>
<organism evidence="3 4">
    <name type="scientific">Imhoffiella purpurea</name>
    <dbReference type="NCBI Taxonomy" id="1249627"/>
    <lineage>
        <taxon>Bacteria</taxon>
        <taxon>Pseudomonadati</taxon>
        <taxon>Pseudomonadota</taxon>
        <taxon>Gammaproteobacteria</taxon>
        <taxon>Chromatiales</taxon>
        <taxon>Chromatiaceae</taxon>
        <taxon>Imhoffiella</taxon>
    </lineage>
</organism>
<dbReference type="EMBL" id="AONC01000002">
    <property type="protein sequence ID" value="EXJ17077.1"/>
    <property type="molecule type" value="Genomic_DNA"/>
</dbReference>
<name>W9VLU5_9GAMM</name>
<dbReference type="eggNOG" id="COG1671">
    <property type="taxonomic scope" value="Bacteria"/>
</dbReference>
<evidence type="ECO:0000313" key="4">
    <source>
        <dbReference type="Proteomes" id="UP000019460"/>
    </source>
</evidence>
<keyword evidence="4" id="KW-1185">Reference proteome</keyword>
<dbReference type="HAMAP" id="MF_00489">
    <property type="entry name" value="UPF0178"/>
    <property type="match status" value="1"/>
</dbReference>
<gene>
    <name evidence="3" type="ORF">D779_0829</name>
</gene>